<dbReference type="STRING" id="1724.GCA_001044175_02176"/>
<dbReference type="EMBL" id="PDJF01000001">
    <property type="protein sequence ID" value="PFG28067.1"/>
    <property type="molecule type" value="Genomic_DNA"/>
</dbReference>
<dbReference type="SUPFAM" id="SSF103025">
    <property type="entry name" value="Folate-binding domain"/>
    <property type="match status" value="1"/>
</dbReference>
<feature type="domain" description="CAF17 C-terminal" evidence="2">
    <location>
        <begin position="288"/>
        <end position="357"/>
    </location>
</feature>
<accession>A0A2A9DMU3</accession>
<dbReference type="AlphaFoldDB" id="A0A2A9DMU3"/>
<dbReference type="Gene3D" id="2.40.30.160">
    <property type="match status" value="1"/>
</dbReference>
<dbReference type="PANTHER" id="PTHR22602:SF0">
    <property type="entry name" value="TRANSFERASE CAF17, MITOCHONDRIAL-RELATED"/>
    <property type="match status" value="1"/>
</dbReference>
<dbReference type="InterPro" id="IPR045179">
    <property type="entry name" value="YgfZ/GcvT"/>
</dbReference>
<protein>
    <recommendedName>
        <fullName evidence="2">CAF17 C-terminal domain-containing protein</fullName>
    </recommendedName>
</protein>
<proteinExistence type="predicted"/>
<dbReference type="Gene3D" id="3.30.1360.120">
    <property type="entry name" value="Probable tRNA modification gtpase trme, domain 1"/>
    <property type="match status" value="1"/>
</dbReference>
<name>A0A2A9DMU3_9CORY</name>
<reference evidence="3 4" key="1">
    <citation type="submission" date="2017-10" db="EMBL/GenBank/DDBJ databases">
        <title>Sequencing the genomes of 1000 actinobacteria strains.</title>
        <authorList>
            <person name="Klenk H.-P."/>
        </authorList>
    </citation>
    <scope>NUCLEOTIDE SEQUENCE [LARGE SCALE GENOMIC DNA]</scope>
    <source>
        <strain evidence="3 4">DSM 20688</strain>
    </source>
</reference>
<dbReference type="InterPro" id="IPR057460">
    <property type="entry name" value="CAF17_C"/>
</dbReference>
<dbReference type="InterPro" id="IPR017703">
    <property type="entry name" value="YgfZ/GCV_T_CS"/>
</dbReference>
<evidence type="ECO:0000259" key="2">
    <source>
        <dbReference type="Pfam" id="PF25455"/>
    </source>
</evidence>
<organism evidence="3 4">
    <name type="scientific">Corynebacterium renale</name>
    <dbReference type="NCBI Taxonomy" id="1724"/>
    <lineage>
        <taxon>Bacteria</taxon>
        <taxon>Bacillati</taxon>
        <taxon>Actinomycetota</taxon>
        <taxon>Actinomycetes</taxon>
        <taxon>Mycobacteriales</taxon>
        <taxon>Corynebacteriaceae</taxon>
        <taxon>Corynebacterium</taxon>
    </lineage>
</organism>
<sequence>MPLKPRIYRSVTENMTFPTPENYSSPLLQRRGAVTALAEAPQLAPLDCRGVAWHYGAPLEEQRALDRGPIVVDRSHRAVMAITGEDAPTFLNNLLSQKLDTLRPGDTAAALDLDIQGHILHQMRISLIDDTFYLDTPATQAATLLDFLRKMVFWSKVDIDPTDLGTLTVLGSAEELTELPAGFSRAVEWNGPARRDYFVPRDELGAAVRALEAAGCSLAGLMAYTAERVKALEPELGADLDGKSIPHEVPHLIGRADRVGAVHLEKGCYRGQETVARVENLGRSPRLLVLLHLDGSAPDETVPGSDITAAGAKRAVGRIGTVVHDVDYGPIALALMKRSALDSEGLAVGNVAVAVDKDSIAGDEQSLAGREAIAKLRGTTPRP</sequence>
<evidence type="ECO:0000313" key="3">
    <source>
        <dbReference type="EMBL" id="PFG28067.1"/>
    </source>
</evidence>
<dbReference type="GO" id="GO:0016226">
    <property type="term" value="P:iron-sulfur cluster assembly"/>
    <property type="evidence" value="ECO:0007669"/>
    <property type="project" value="TreeGrafter"/>
</dbReference>
<dbReference type="Pfam" id="PF25455">
    <property type="entry name" value="Beta-barrel_CAF17_C"/>
    <property type="match status" value="1"/>
</dbReference>
<dbReference type="PANTHER" id="PTHR22602">
    <property type="entry name" value="TRANSFERASE CAF17, MITOCHONDRIAL-RELATED"/>
    <property type="match status" value="1"/>
</dbReference>
<gene>
    <name evidence="3" type="ORF">ATK06_1150</name>
</gene>
<keyword evidence="4" id="KW-1185">Reference proteome</keyword>
<comment type="caution">
    <text evidence="3">The sequence shown here is derived from an EMBL/GenBank/DDBJ whole genome shotgun (WGS) entry which is preliminary data.</text>
</comment>
<dbReference type="Proteomes" id="UP000221653">
    <property type="component" value="Unassembled WGS sequence"/>
</dbReference>
<dbReference type="InterPro" id="IPR027266">
    <property type="entry name" value="TrmE/GcvT-like"/>
</dbReference>
<evidence type="ECO:0000313" key="4">
    <source>
        <dbReference type="Proteomes" id="UP000221653"/>
    </source>
</evidence>
<keyword evidence="1" id="KW-0809">Transit peptide</keyword>
<dbReference type="NCBIfam" id="TIGR03317">
    <property type="entry name" value="ygfZ_signature"/>
    <property type="match status" value="1"/>
</dbReference>
<evidence type="ECO:0000256" key="1">
    <source>
        <dbReference type="ARBA" id="ARBA00022946"/>
    </source>
</evidence>